<evidence type="ECO:0000256" key="3">
    <source>
        <dbReference type="ARBA" id="ARBA00012438"/>
    </source>
</evidence>
<dbReference type="GO" id="GO:0000155">
    <property type="term" value="F:phosphorelay sensor kinase activity"/>
    <property type="evidence" value="ECO:0007669"/>
    <property type="project" value="InterPro"/>
</dbReference>
<sequence>MKNWSIATRLFVGQLCLVLVAVSALAVALTLDAKNQAEREAQDRMLSLSAALAVDPFVIESVQSPDPTALLQPFAQSVMEFAAVDYVTIMDTEGTRYTHRYLSEIGGTFAGPIAEALAGHAVNQMRDGPLGPTIRGIAPVRDADGKVIALVSTGVTVARNNSLLVTRIPLILAISSILLVGGAFVALGLRRYLNRVTLGQGPEEIAQMYALYDAVLHTVDDGMLLLGRDGKLVLHNDRARELLGLSAEPAATSAAGDARTQIPEDLINVLAGGDVVDNEVVSVGDRILLVSRREVRPERGIGAALGTVVVLRDRTELLQLSTELDTVHTMADALRAQTHEHANKLHTMVTLVELGRGEEAVRFAASDLRRGEVLADQLLDAVEEPAISALLLGKSAQAEERDLEFSVVSEGRIRAGALDPHDAVTILGNLIDNAMDAAAEQESPDDRWVEVELIASTEQVVCVVSDGGAGLGGASSEEILRRGYTSKRSDSFGRGIGLALVAQAVRRARGTLHFEDGASRGQGTRCTVVLPMQEEE</sequence>
<feature type="domain" description="Histidine kinase" evidence="15">
    <location>
        <begin position="426"/>
        <end position="534"/>
    </location>
</feature>
<comment type="catalytic activity">
    <reaction evidence="1">
        <text>ATP + protein L-histidine = ADP + protein N-phospho-L-histidine.</text>
        <dbReference type="EC" id="2.7.13.3"/>
    </reaction>
</comment>
<keyword evidence="4" id="KW-1003">Cell membrane</keyword>
<evidence type="ECO:0000313" key="17">
    <source>
        <dbReference type="EMBL" id="QIM17128.1"/>
    </source>
</evidence>
<dbReference type="SMART" id="SM00387">
    <property type="entry name" value="HATPase_c"/>
    <property type="match status" value="1"/>
</dbReference>
<dbReference type="Gene3D" id="3.30.450.20">
    <property type="entry name" value="PAS domain"/>
    <property type="match status" value="2"/>
</dbReference>
<evidence type="ECO:0000256" key="1">
    <source>
        <dbReference type="ARBA" id="ARBA00000085"/>
    </source>
</evidence>
<evidence type="ECO:0000259" key="16">
    <source>
        <dbReference type="PROSITE" id="PS50112"/>
    </source>
</evidence>
<keyword evidence="18" id="KW-1185">Reference proteome</keyword>
<evidence type="ECO:0000256" key="2">
    <source>
        <dbReference type="ARBA" id="ARBA00004651"/>
    </source>
</evidence>
<dbReference type="PANTHER" id="PTHR43547">
    <property type="entry name" value="TWO-COMPONENT HISTIDINE KINASE"/>
    <property type="match status" value="1"/>
</dbReference>
<dbReference type="KEGG" id="lins:G7067_13070"/>
<dbReference type="InterPro" id="IPR033463">
    <property type="entry name" value="sCache_3"/>
</dbReference>
<dbReference type="Pfam" id="PF17203">
    <property type="entry name" value="sCache_3_2"/>
    <property type="match status" value="1"/>
</dbReference>
<proteinExistence type="predicted"/>
<feature type="domain" description="PAS" evidence="16">
    <location>
        <begin position="208"/>
        <end position="248"/>
    </location>
</feature>
<dbReference type="SUPFAM" id="SSF55785">
    <property type="entry name" value="PYP-like sensor domain (PAS domain)"/>
    <property type="match status" value="1"/>
</dbReference>
<dbReference type="Pfam" id="PF02518">
    <property type="entry name" value="HATPase_c"/>
    <property type="match status" value="1"/>
</dbReference>
<evidence type="ECO:0000256" key="4">
    <source>
        <dbReference type="ARBA" id="ARBA00022475"/>
    </source>
</evidence>
<keyword evidence="5" id="KW-0597">Phosphoprotein</keyword>
<dbReference type="SUPFAM" id="SSF55874">
    <property type="entry name" value="ATPase domain of HSP90 chaperone/DNA topoisomerase II/histidine kinase"/>
    <property type="match status" value="1"/>
</dbReference>
<dbReference type="InterPro" id="IPR035965">
    <property type="entry name" value="PAS-like_dom_sf"/>
</dbReference>
<dbReference type="InterPro" id="IPR005467">
    <property type="entry name" value="His_kinase_dom"/>
</dbReference>
<evidence type="ECO:0000256" key="12">
    <source>
        <dbReference type="ARBA" id="ARBA00023012"/>
    </source>
</evidence>
<dbReference type="PRINTS" id="PR00344">
    <property type="entry name" value="BCTRLSENSOR"/>
</dbReference>
<evidence type="ECO:0000256" key="13">
    <source>
        <dbReference type="ARBA" id="ARBA00023136"/>
    </source>
</evidence>
<evidence type="ECO:0000256" key="6">
    <source>
        <dbReference type="ARBA" id="ARBA00022679"/>
    </source>
</evidence>
<dbReference type="PROSITE" id="PS50109">
    <property type="entry name" value="HIS_KIN"/>
    <property type="match status" value="1"/>
</dbReference>
<name>A0A6G8FLA8_9MICO</name>
<comment type="subcellular location">
    <subcellularLocation>
        <location evidence="2">Cell membrane</location>
        <topology evidence="2">Multi-pass membrane protein</topology>
    </subcellularLocation>
</comment>
<dbReference type="PANTHER" id="PTHR43547:SF10">
    <property type="entry name" value="SENSOR HISTIDINE KINASE DCUS"/>
    <property type="match status" value="1"/>
</dbReference>
<dbReference type="GO" id="GO:0005524">
    <property type="term" value="F:ATP binding"/>
    <property type="evidence" value="ECO:0007669"/>
    <property type="project" value="UniProtKB-KW"/>
</dbReference>
<evidence type="ECO:0000256" key="11">
    <source>
        <dbReference type="ARBA" id="ARBA00022989"/>
    </source>
</evidence>
<dbReference type="GO" id="GO:0005886">
    <property type="term" value="C:plasma membrane"/>
    <property type="evidence" value="ECO:0007669"/>
    <property type="project" value="UniProtKB-SubCell"/>
</dbReference>
<reference evidence="17 18" key="1">
    <citation type="submission" date="2020-03" db="EMBL/GenBank/DDBJ databases">
        <title>Leucobacter sp. nov., isolated from beetles.</title>
        <authorList>
            <person name="Hyun D.-W."/>
            <person name="Bae J.-W."/>
        </authorList>
    </citation>
    <scope>NUCLEOTIDE SEQUENCE [LARGE SCALE GENOMIC DNA]</scope>
    <source>
        <strain evidence="17 18">HDW9B</strain>
    </source>
</reference>
<protein>
    <recommendedName>
        <fullName evidence="3">histidine kinase</fullName>
        <ecNumber evidence="3">2.7.13.3</ecNumber>
    </recommendedName>
</protein>
<dbReference type="PROSITE" id="PS50112">
    <property type="entry name" value="PAS"/>
    <property type="match status" value="1"/>
</dbReference>
<evidence type="ECO:0000313" key="18">
    <source>
        <dbReference type="Proteomes" id="UP000501387"/>
    </source>
</evidence>
<organism evidence="17 18">
    <name type="scientific">Leucobacter insecticola</name>
    <dbReference type="NCBI Taxonomy" id="2714934"/>
    <lineage>
        <taxon>Bacteria</taxon>
        <taxon>Bacillati</taxon>
        <taxon>Actinomycetota</taxon>
        <taxon>Actinomycetes</taxon>
        <taxon>Micrococcales</taxon>
        <taxon>Microbacteriaceae</taxon>
        <taxon>Leucobacter</taxon>
    </lineage>
</organism>
<dbReference type="RefSeq" id="WP_166325207.1">
    <property type="nucleotide sequence ID" value="NZ_CP049934.1"/>
</dbReference>
<evidence type="ECO:0000256" key="10">
    <source>
        <dbReference type="ARBA" id="ARBA00022840"/>
    </source>
</evidence>
<keyword evidence="11 14" id="KW-1133">Transmembrane helix</keyword>
<dbReference type="InterPro" id="IPR000014">
    <property type="entry name" value="PAS"/>
</dbReference>
<dbReference type="Gene3D" id="3.30.565.10">
    <property type="entry name" value="Histidine kinase-like ATPase, C-terminal domain"/>
    <property type="match status" value="1"/>
</dbReference>
<keyword evidence="12" id="KW-0902">Two-component regulatory system</keyword>
<evidence type="ECO:0000256" key="8">
    <source>
        <dbReference type="ARBA" id="ARBA00022741"/>
    </source>
</evidence>
<evidence type="ECO:0000256" key="5">
    <source>
        <dbReference type="ARBA" id="ARBA00022553"/>
    </source>
</evidence>
<dbReference type="SUPFAM" id="SSF103190">
    <property type="entry name" value="Sensory domain-like"/>
    <property type="match status" value="1"/>
</dbReference>
<dbReference type="AlphaFoldDB" id="A0A6G8FLA8"/>
<dbReference type="InterPro" id="IPR016120">
    <property type="entry name" value="Sig_transdc_His_kin_SpoOB"/>
</dbReference>
<gene>
    <name evidence="17" type="ORF">G7067_13070</name>
</gene>
<dbReference type="SUPFAM" id="SSF55890">
    <property type="entry name" value="Sporulation response regulatory protein Spo0B"/>
    <property type="match status" value="1"/>
</dbReference>
<dbReference type="Pfam" id="PF13188">
    <property type="entry name" value="PAS_8"/>
    <property type="match status" value="1"/>
</dbReference>
<dbReference type="EMBL" id="CP049934">
    <property type="protein sequence ID" value="QIM17128.1"/>
    <property type="molecule type" value="Genomic_DNA"/>
</dbReference>
<dbReference type="InterPro" id="IPR029151">
    <property type="entry name" value="Sensor-like_sf"/>
</dbReference>
<accession>A0A6G8FLA8</accession>
<evidence type="ECO:0000256" key="7">
    <source>
        <dbReference type="ARBA" id="ARBA00022692"/>
    </source>
</evidence>
<dbReference type="InterPro" id="IPR036890">
    <property type="entry name" value="HATPase_C_sf"/>
</dbReference>
<evidence type="ECO:0000256" key="9">
    <source>
        <dbReference type="ARBA" id="ARBA00022777"/>
    </source>
</evidence>
<feature type="transmembrane region" description="Helical" evidence="14">
    <location>
        <begin position="168"/>
        <end position="189"/>
    </location>
</feature>
<evidence type="ECO:0000259" key="15">
    <source>
        <dbReference type="PROSITE" id="PS50109"/>
    </source>
</evidence>
<keyword evidence="10" id="KW-0067">ATP-binding</keyword>
<evidence type="ECO:0000256" key="14">
    <source>
        <dbReference type="SAM" id="Phobius"/>
    </source>
</evidence>
<keyword evidence="9 17" id="KW-0418">Kinase</keyword>
<dbReference type="InterPro" id="IPR003594">
    <property type="entry name" value="HATPase_dom"/>
</dbReference>
<keyword evidence="8" id="KW-0547">Nucleotide-binding</keyword>
<keyword evidence="13 14" id="KW-0472">Membrane</keyword>
<dbReference type="Proteomes" id="UP000501387">
    <property type="component" value="Chromosome"/>
</dbReference>
<dbReference type="EC" id="2.7.13.3" evidence="3"/>
<keyword evidence="7 14" id="KW-0812">Transmembrane</keyword>
<keyword evidence="6" id="KW-0808">Transferase</keyword>
<dbReference type="InterPro" id="IPR004358">
    <property type="entry name" value="Sig_transdc_His_kin-like_C"/>
</dbReference>